<evidence type="ECO:0000256" key="5">
    <source>
        <dbReference type="ARBA" id="ARBA00022989"/>
    </source>
</evidence>
<dbReference type="GO" id="GO:0098797">
    <property type="term" value="C:plasma membrane protein complex"/>
    <property type="evidence" value="ECO:0007669"/>
    <property type="project" value="TreeGrafter"/>
</dbReference>
<dbReference type="AlphaFoldDB" id="A0A0G1BDG3"/>
<evidence type="ECO:0000256" key="4">
    <source>
        <dbReference type="ARBA" id="ARBA00022692"/>
    </source>
</evidence>
<protein>
    <submittedName>
        <fullName evidence="9">ABC transporter permease protein</fullName>
    </submittedName>
</protein>
<feature type="transmembrane region" description="Helical" evidence="7">
    <location>
        <begin position="272"/>
        <end position="299"/>
    </location>
</feature>
<comment type="similarity">
    <text evidence="2">Belongs to the ABC-4 integral membrane protein family. LolC/E subfamily.</text>
</comment>
<dbReference type="PANTHER" id="PTHR30489:SF0">
    <property type="entry name" value="LIPOPROTEIN-RELEASING SYSTEM TRANSMEMBRANE PROTEIN LOLE"/>
    <property type="match status" value="1"/>
</dbReference>
<sequence>MNIKTSFFLAYTSIKRGSKGTLMMTILIMTLAYVNLVFISSIFGGIVEAINHESINNQYSNIVIEPKIDKRYIDNKEAIQLIDTITGVVGSSAHYIDKALISYDEYNDGNNIKSGKWVIKSIDVENEKKVTEIHDSIIEGSYLESTDRDQIMIGKEIAGGHGGGLEHLSLGGILVGDKIDVQFSNNIKRTYTVKGIFSVKNTQVDQMAFITKKEMESILKVHNLASEILVKIDNIGEEDIYINEIKNLGLQNEDIKRWDELMGFTSSASSSFTMISVILGVIGTIVAGVTIFIIIFVSVVNKRKQIGILKAIGMKENTIIFSFVIQALFYGIVGIILGASVILFILRPLFIANPLDFPVGWVSLKVTFNIIRISNISLLLASLVGGFFPAYRGARESILKSIWE</sequence>
<gene>
    <name evidence="9" type="ORF">UV42_C0029G0008</name>
</gene>
<keyword evidence="3" id="KW-1003">Cell membrane</keyword>
<name>A0A0G1BDG3_9BACT</name>
<dbReference type="PANTHER" id="PTHR30489">
    <property type="entry name" value="LIPOPROTEIN-RELEASING SYSTEM TRANSMEMBRANE PROTEIN LOLE"/>
    <property type="match status" value="1"/>
</dbReference>
<evidence type="ECO:0000256" key="1">
    <source>
        <dbReference type="ARBA" id="ARBA00004651"/>
    </source>
</evidence>
<evidence type="ECO:0000256" key="3">
    <source>
        <dbReference type="ARBA" id="ARBA00022475"/>
    </source>
</evidence>
<comment type="subcellular location">
    <subcellularLocation>
        <location evidence="1">Cell membrane</location>
        <topology evidence="1">Multi-pass membrane protein</topology>
    </subcellularLocation>
</comment>
<organism evidence="9 10">
    <name type="scientific">Candidatus Magasanikbacteria bacterium GW2011_GWE2_42_7</name>
    <dbReference type="NCBI Taxonomy" id="1619052"/>
    <lineage>
        <taxon>Bacteria</taxon>
        <taxon>Candidatus Magasanikiibacteriota</taxon>
    </lineage>
</organism>
<dbReference type="Proteomes" id="UP000033867">
    <property type="component" value="Unassembled WGS sequence"/>
</dbReference>
<evidence type="ECO:0000313" key="10">
    <source>
        <dbReference type="Proteomes" id="UP000033867"/>
    </source>
</evidence>
<proteinExistence type="inferred from homology"/>
<evidence type="ECO:0000313" key="9">
    <source>
        <dbReference type="EMBL" id="KKS71415.1"/>
    </source>
</evidence>
<evidence type="ECO:0000256" key="7">
    <source>
        <dbReference type="SAM" id="Phobius"/>
    </source>
</evidence>
<feature type="transmembrane region" description="Helical" evidence="7">
    <location>
        <begin position="366"/>
        <end position="391"/>
    </location>
</feature>
<feature type="transmembrane region" description="Helical" evidence="7">
    <location>
        <begin position="21"/>
        <end position="47"/>
    </location>
</feature>
<dbReference type="InterPro" id="IPR003838">
    <property type="entry name" value="ABC3_permease_C"/>
</dbReference>
<dbReference type="InterPro" id="IPR051447">
    <property type="entry name" value="Lipoprotein-release_system"/>
</dbReference>
<dbReference type="EMBL" id="LCEK01000029">
    <property type="protein sequence ID" value="KKS71415.1"/>
    <property type="molecule type" value="Genomic_DNA"/>
</dbReference>
<keyword evidence="6 7" id="KW-0472">Membrane</keyword>
<reference evidence="9 10" key="1">
    <citation type="journal article" date="2015" name="Nature">
        <title>rRNA introns, odd ribosomes, and small enigmatic genomes across a large radiation of phyla.</title>
        <authorList>
            <person name="Brown C.T."/>
            <person name="Hug L.A."/>
            <person name="Thomas B.C."/>
            <person name="Sharon I."/>
            <person name="Castelle C.J."/>
            <person name="Singh A."/>
            <person name="Wilkins M.J."/>
            <person name="Williams K.H."/>
            <person name="Banfield J.F."/>
        </authorList>
    </citation>
    <scope>NUCLEOTIDE SEQUENCE [LARGE SCALE GENOMIC DNA]</scope>
</reference>
<feature type="transmembrane region" description="Helical" evidence="7">
    <location>
        <begin position="320"/>
        <end position="346"/>
    </location>
</feature>
<keyword evidence="4 7" id="KW-0812">Transmembrane</keyword>
<dbReference type="Pfam" id="PF02687">
    <property type="entry name" value="FtsX"/>
    <property type="match status" value="1"/>
</dbReference>
<feature type="domain" description="ABC3 transporter permease C-terminal" evidence="8">
    <location>
        <begin position="278"/>
        <end position="397"/>
    </location>
</feature>
<comment type="caution">
    <text evidence="9">The sequence shown here is derived from an EMBL/GenBank/DDBJ whole genome shotgun (WGS) entry which is preliminary data.</text>
</comment>
<evidence type="ECO:0000256" key="6">
    <source>
        <dbReference type="ARBA" id="ARBA00023136"/>
    </source>
</evidence>
<evidence type="ECO:0000259" key="8">
    <source>
        <dbReference type="Pfam" id="PF02687"/>
    </source>
</evidence>
<evidence type="ECO:0000256" key="2">
    <source>
        <dbReference type="ARBA" id="ARBA00005236"/>
    </source>
</evidence>
<accession>A0A0G1BDG3</accession>
<dbReference type="GO" id="GO:0044874">
    <property type="term" value="P:lipoprotein localization to outer membrane"/>
    <property type="evidence" value="ECO:0007669"/>
    <property type="project" value="TreeGrafter"/>
</dbReference>
<keyword evidence="5 7" id="KW-1133">Transmembrane helix</keyword>